<evidence type="ECO:0000313" key="2">
    <source>
        <dbReference type="EMBL" id="MPL87894.1"/>
    </source>
</evidence>
<dbReference type="SUPFAM" id="SSF54593">
    <property type="entry name" value="Glyoxalase/Bleomycin resistance protein/Dihydroxybiphenyl dioxygenase"/>
    <property type="match status" value="1"/>
</dbReference>
<dbReference type="AlphaFoldDB" id="A0A644V959"/>
<protein>
    <recommendedName>
        <fullName evidence="1">VOC domain-containing protein</fullName>
    </recommendedName>
</protein>
<proteinExistence type="predicted"/>
<dbReference type="PROSITE" id="PS51819">
    <property type="entry name" value="VOC"/>
    <property type="match status" value="1"/>
</dbReference>
<dbReference type="EMBL" id="VSSQ01000246">
    <property type="protein sequence ID" value="MPL87894.1"/>
    <property type="molecule type" value="Genomic_DNA"/>
</dbReference>
<gene>
    <name evidence="2" type="ORF">SDC9_33907</name>
</gene>
<dbReference type="InterPro" id="IPR029068">
    <property type="entry name" value="Glyas_Bleomycin-R_OHBP_Dase"/>
</dbReference>
<evidence type="ECO:0000259" key="1">
    <source>
        <dbReference type="PROSITE" id="PS51819"/>
    </source>
</evidence>
<dbReference type="Gene3D" id="3.30.720.110">
    <property type="match status" value="1"/>
</dbReference>
<reference evidence="2" key="1">
    <citation type="submission" date="2019-08" db="EMBL/GenBank/DDBJ databases">
        <authorList>
            <person name="Kucharzyk K."/>
            <person name="Murdoch R.W."/>
            <person name="Higgins S."/>
            <person name="Loffler F."/>
        </authorList>
    </citation>
    <scope>NUCLEOTIDE SEQUENCE</scope>
</reference>
<sequence>MKLNDLSITFHTGKIKECVDFYVRYYDVKITFDCEWYVTIQFQSEVNPFIFLSFMKPEYGSAGTIFKGGLTLNLNVVDVDAEYARLKSAGIAFCDEIADHEWGDRSFSVKDPIGNVLCVYSPREIGPEYQKAIKE</sequence>
<dbReference type="InterPro" id="IPR037523">
    <property type="entry name" value="VOC_core"/>
</dbReference>
<organism evidence="2">
    <name type="scientific">bioreactor metagenome</name>
    <dbReference type="NCBI Taxonomy" id="1076179"/>
    <lineage>
        <taxon>unclassified sequences</taxon>
        <taxon>metagenomes</taxon>
        <taxon>ecological metagenomes</taxon>
    </lineage>
</organism>
<dbReference type="InterPro" id="IPR004360">
    <property type="entry name" value="Glyas_Fos-R_dOase_dom"/>
</dbReference>
<dbReference type="Gene3D" id="3.30.720.120">
    <property type="match status" value="1"/>
</dbReference>
<accession>A0A644V959</accession>
<dbReference type="Pfam" id="PF00903">
    <property type="entry name" value="Glyoxalase"/>
    <property type="match status" value="1"/>
</dbReference>
<name>A0A644V959_9ZZZZ</name>
<feature type="domain" description="VOC" evidence="1">
    <location>
        <begin position="4"/>
        <end position="122"/>
    </location>
</feature>
<comment type="caution">
    <text evidence="2">The sequence shown here is derived from an EMBL/GenBank/DDBJ whole genome shotgun (WGS) entry which is preliminary data.</text>
</comment>